<name>A0AAD7D905_MYCRO</name>
<accession>A0AAD7D905</accession>
<feature type="non-terminal residue" evidence="1">
    <location>
        <position position="60"/>
    </location>
</feature>
<comment type="caution">
    <text evidence="1">The sequence shown here is derived from an EMBL/GenBank/DDBJ whole genome shotgun (WGS) entry which is preliminary data.</text>
</comment>
<sequence length="60" mass="6726">VCPQLYVDFVYGQMMAADVTSWPSSADVVSAWWDPIVAWTATGATIPYGNFNDWLHWSNS</sequence>
<gene>
    <name evidence="1" type="ORF">B0H17DRAFT_854960</name>
</gene>
<dbReference type="EMBL" id="JARKIE010000101">
    <property type="protein sequence ID" value="KAJ7685942.1"/>
    <property type="molecule type" value="Genomic_DNA"/>
</dbReference>
<proteinExistence type="predicted"/>
<reference evidence="1" key="1">
    <citation type="submission" date="2023-03" db="EMBL/GenBank/DDBJ databases">
        <title>Massive genome expansion in bonnet fungi (Mycena s.s.) driven by repeated elements and novel gene families across ecological guilds.</title>
        <authorList>
            <consortium name="Lawrence Berkeley National Laboratory"/>
            <person name="Harder C.B."/>
            <person name="Miyauchi S."/>
            <person name="Viragh M."/>
            <person name="Kuo A."/>
            <person name="Thoen E."/>
            <person name="Andreopoulos B."/>
            <person name="Lu D."/>
            <person name="Skrede I."/>
            <person name="Drula E."/>
            <person name="Henrissat B."/>
            <person name="Morin E."/>
            <person name="Kohler A."/>
            <person name="Barry K."/>
            <person name="LaButti K."/>
            <person name="Morin E."/>
            <person name="Salamov A."/>
            <person name="Lipzen A."/>
            <person name="Mereny Z."/>
            <person name="Hegedus B."/>
            <person name="Baldrian P."/>
            <person name="Stursova M."/>
            <person name="Weitz H."/>
            <person name="Taylor A."/>
            <person name="Grigoriev I.V."/>
            <person name="Nagy L.G."/>
            <person name="Martin F."/>
            <person name="Kauserud H."/>
        </authorList>
    </citation>
    <scope>NUCLEOTIDE SEQUENCE</scope>
    <source>
        <strain evidence="1">CBHHK067</strain>
    </source>
</reference>
<organism evidence="1 2">
    <name type="scientific">Mycena rosella</name>
    <name type="common">Pink bonnet</name>
    <name type="synonym">Agaricus rosellus</name>
    <dbReference type="NCBI Taxonomy" id="1033263"/>
    <lineage>
        <taxon>Eukaryota</taxon>
        <taxon>Fungi</taxon>
        <taxon>Dikarya</taxon>
        <taxon>Basidiomycota</taxon>
        <taxon>Agaricomycotina</taxon>
        <taxon>Agaricomycetes</taxon>
        <taxon>Agaricomycetidae</taxon>
        <taxon>Agaricales</taxon>
        <taxon>Marasmiineae</taxon>
        <taxon>Mycenaceae</taxon>
        <taxon>Mycena</taxon>
    </lineage>
</organism>
<evidence type="ECO:0000313" key="1">
    <source>
        <dbReference type="EMBL" id="KAJ7685942.1"/>
    </source>
</evidence>
<evidence type="ECO:0000313" key="2">
    <source>
        <dbReference type="Proteomes" id="UP001221757"/>
    </source>
</evidence>
<dbReference type="AlphaFoldDB" id="A0AAD7D905"/>
<feature type="non-terminal residue" evidence="1">
    <location>
        <position position="1"/>
    </location>
</feature>
<dbReference type="Proteomes" id="UP001221757">
    <property type="component" value="Unassembled WGS sequence"/>
</dbReference>
<keyword evidence="2" id="KW-1185">Reference proteome</keyword>
<protein>
    <submittedName>
        <fullName evidence="1">Uncharacterized protein</fullName>
    </submittedName>
</protein>